<evidence type="ECO:0000256" key="13">
    <source>
        <dbReference type="SAM" id="Phobius"/>
    </source>
</evidence>
<comment type="similarity">
    <text evidence="3">Belongs to the multi antimicrobial extrusion (MATE) (TC 2.A.66.1) family.</text>
</comment>
<feature type="transmembrane region" description="Helical" evidence="13">
    <location>
        <begin position="326"/>
        <end position="346"/>
    </location>
</feature>
<evidence type="ECO:0000256" key="3">
    <source>
        <dbReference type="ARBA" id="ARBA00010199"/>
    </source>
</evidence>
<dbReference type="InterPro" id="IPR002528">
    <property type="entry name" value="MATE_fam"/>
</dbReference>
<keyword evidence="11 13" id="KW-0472">Membrane</keyword>
<dbReference type="PIRSF" id="PIRSF006603">
    <property type="entry name" value="DinF"/>
    <property type="match status" value="1"/>
</dbReference>
<keyword evidence="6" id="KW-0050">Antiport</keyword>
<dbReference type="NCBIfam" id="TIGR00797">
    <property type="entry name" value="matE"/>
    <property type="match status" value="1"/>
</dbReference>
<feature type="transmembrane region" description="Helical" evidence="13">
    <location>
        <begin position="199"/>
        <end position="218"/>
    </location>
</feature>
<evidence type="ECO:0000256" key="9">
    <source>
        <dbReference type="ARBA" id="ARBA00022989"/>
    </source>
</evidence>
<evidence type="ECO:0000256" key="12">
    <source>
        <dbReference type="ARBA" id="ARBA00031636"/>
    </source>
</evidence>
<comment type="function">
    <text evidence="1">Multidrug efflux pump.</text>
</comment>
<feature type="transmembrane region" description="Helical" evidence="13">
    <location>
        <begin position="358"/>
        <end position="378"/>
    </location>
</feature>
<comment type="subcellular location">
    <subcellularLocation>
        <location evidence="2">Cell membrane</location>
        <topology evidence="2">Multi-pass membrane protein</topology>
    </subcellularLocation>
</comment>
<dbReference type="InterPro" id="IPR050222">
    <property type="entry name" value="MATE_MdtK"/>
</dbReference>
<dbReference type="AlphaFoldDB" id="A0A9D1XBU2"/>
<name>A0A9D1XBU2_9FIRM</name>
<dbReference type="PANTHER" id="PTHR43298:SF2">
    <property type="entry name" value="FMN_FAD EXPORTER YEEO-RELATED"/>
    <property type="match status" value="1"/>
</dbReference>
<organism evidence="14 15">
    <name type="scientific">Candidatus Fusicatenibacter merdavium</name>
    <dbReference type="NCBI Taxonomy" id="2838600"/>
    <lineage>
        <taxon>Bacteria</taxon>
        <taxon>Bacillati</taxon>
        <taxon>Bacillota</taxon>
        <taxon>Clostridia</taxon>
        <taxon>Lachnospirales</taxon>
        <taxon>Lachnospiraceae</taxon>
        <taxon>Fusicatenibacter</taxon>
    </lineage>
</organism>
<evidence type="ECO:0000256" key="2">
    <source>
        <dbReference type="ARBA" id="ARBA00004651"/>
    </source>
</evidence>
<gene>
    <name evidence="14" type="ORF">H9734_01865</name>
</gene>
<evidence type="ECO:0000256" key="8">
    <source>
        <dbReference type="ARBA" id="ARBA00022692"/>
    </source>
</evidence>
<keyword evidence="5" id="KW-0813">Transport</keyword>
<evidence type="ECO:0000256" key="5">
    <source>
        <dbReference type="ARBA" id="ARBA00022448"/>
    </source>
</evidence>
<evidence type="ECO:0000256" key="1">
    <source>
        <dbReference type="ARBA" id="ARBA00003408"/>
    </source>
</evidence>
<dbReference type="GO" id="GO:0015297">
    <property type="term" value="F:antiporter activity"/>
    <property type="evidence" value="ECO:0007669"/>
    <property type="project" value="UniProtKB-KW"/>
</dbReference>
<evidence type="ECO:0000256" key="6">
    <source>
        <dbReference type="ARBA" id="ARBA00022449"/>
    </source>
</evidence>
<dbReference type="GO" id="GO:0005886">
    <property type="term" value="C:plasma membrane"/>
    <property type="evidence" value="ECO:0007669"/>
    <property type="project" value="UniProtKB-SubCell"/>
</dbReference>
<feature type="transmembrane region" description="Helical" evidence="13">
    <location>
        <begin position="140"/>
        <end position="161"/>
    </location>
</feature>
<sequence>MKTQSTQKQGNYLFSNQDLKRLILPLLVEQLLAITVGMADSIMVSSVGEAAVSGVSLVDTIFVLLINIFTALATGGAVVCGQYLGKKRPEQACKAADQLVLATFGLSVVVMILMYLLRTFILNVVFGHIEQDVWNNCNTYFLIVSASIPFISLYNAGAAIFRAQGDSKTPMKMSLLMNVINIIGNGILLYGLHFGVEGAAIPTLISRIFAAVAILIRARGTDHVLHLSRPMVWKLHWPTLKKILGIGVPNGLENSMFQLGKILVLSLVTQFGTAAIAANAVSNTIAVFQTLPGTAMGNAILTVCAQCVGANEFQQVRYYTKKLMKIIYAGLVVSCIAVILLMPLVLDIYSLSEEATKMAKQILAYHGICTMLIWPLSFSLPNTLRASNDVTFCMVLSIFSMWVFRIGFSYVLGLVFHLGVFGVWVAMTIDWAVRAVCFLIRYLRGKWQKKAFAV</sequence>
<dbReference type="Proteomes" id="UP000886890">
    <property type="component" value="Unassembled WGS sequence"/>
</dbReference>
<dbReference type="GO" id="GO:0042910">
    <property type="term" value="F:xenobiotic transmembrane transporter activity"/>
    <property type="evidence" value="ECO:0007669"/>
    <property type="project" value="InterPro"/>
</dbReference>
<evidence type="ECO:0000256" key="11">
    <source>
        <dbReference type="ARBA" id="ARBA00023136"/>
    </source>
</evidence>
<feature type="transmembrane region" description="Helical" evidence="13">
    <location>
        <begin position="51"/>
        <end position="79"/>
    </location>
</feature>
<feature type="transmembrane region" description="Helical" evidence="13">
    <location>
        <begin position="390"/>
        <end position="408"/>
    </location>
</feature>
<dbReference type="GO" id="GO:0006811">
    <property type="term" value="P:monoatomic ion transport"/>
    <property type="evidence" value="ECO:0007669"/>
    <property type="project" value="UniProtKB-KW"/>
</dbReference>
<feature type="transmembrane region" description="Helical" evidence="13">
    <location>
        <begin position="99"/>
        <end position="120"/>
    </location>
</feature>
<proteinExistence type="inferred from homology"/>
<comment type="caution">
    <text evidence="14">The sequence shown here is derived from an EMBL/GenBank/DDBJ whole genome shotgun (WGS) entry which is preliminary data.</text>
</comment>
<evidence type="ECO:0000313" key="14">
    <source>
        <dbReference type="EMBL" id="HIX76335.1"/>
    </source>
</evidence>
<keyword evidence="7" id="KW-1003">Cell membrane</keyword>
<evidence type="ECO:0000256" key="4">
    <source>
        <dbReference type="ARBA" id="ARBA00020268"/>
    </source>
</evidence>
<feature type="transmembrane region" description="Helical" evidence="13">
    <location>
        <begin position="414"/>
        <end position="440"/>
    </location>
</feature>
<dbReference type="EMBL" id="DXEK01000028">
    <property type="protein sequence ID" value="HIX76335.1"/>
    <property type="molecule type" value="Genomic_DNA"/>
</dbReference>
<evidence type="ECO:0000313" key="15">
    <source>
        <dbReference type="Proteomes" id="UP000886890"/>
    </source>
</evidence>
<dbReference type="PANTHER" id="PTHR43298">
    <property type="entry name" value="MULTIDRUG RESISTANCE PROTEIN NORM-RELATED"/>
    <property type="match status" value="1"/>
</dbReference>
<keyword evidence="9 13" id="KW-1133">Transmembrane helix</keyword>
<keyword evidence="10" id="KW-0406">Ion transport</keyword>
<dbReference type="Pfam" id="PF01554">
    <property type="entry name" value="MatE"/>
    <property type="match status" value="2"/>
</dbReference>
<feature type="transmembrane region" description="Helical" evidence="13">
    <location>
        <begin position="21"/>
        <end position="39"/>
    </location>
</feature>
<dbReference type="CDD" id="cd13137">
    <property type="entry name" value="MATE_NorM_like"/>
    <property type="match status" value="1"/>
</dbReference>
<protein>
    <recommendedName>
        <fullName evidence="4">Probable multidrug resistance protein NorM</fullName>
    </recommendedName>
    <alternativeName>
        <fullName evidence="12">Multidrug-efflux transporter</fullName>
    </alternativeName>
</protein>
<accession>A0A9D1XBU2</accession>
<reference evidence="14" key="1">
    <citation type="journal article" date="2021" name="PeerJ">
        <title>Extensive microbial diversity within the chicken gut microbiome revealed by metagenomics and culture.</title>
        <authorList>
            <person name="Gilroy R."/>
            <person name="Ravi A."/>
            <person name="Getino M."/>
            <person name="Pursley I."/>
            <person name="Horton D.L."/>
            <person name="Alikhan N.F."/>
            <person name="Baker D."/>
            <person name="Gharbi K."/>
            <person name="Hall N."/>
            <person name="Watson M."/>
            <person name="Adriaenssens E.M."/>
            <person name="Foster-Nyarko E."/>
            <person name="Jarju S."/>
            <person name="Secka A."/>
            <person name="Antonio M."/>
            <person name="Oren A."/>
            <person name="Chaudhuri R.R."/>
            <person name="La Ragione R."/>
            <person name="Hildebrand F."/>
            <person name="Pallen M.J."/>
        </authorList>
    </citation>
    <scope>NUCLEOTIDE SEQUENCE</scope>
    <source>
        <strain evidence="14">CHK183-1962</strain>
    </source>
</reference>
<evidence type="ECO:0000256" key="10">
    <source>
        <dbReference type="ARBA" id="ARBA00023065"/>
    </source>
</evidence>
<dbReference type="InterPro" id="IPR048279">
    <property type="entry name" value="MdtK-like"/>
</dbReference>
<reference evidence="14" key="2">
    <citation type="submission" date="2021-04" db="EMBL/GenBank/DDBJ databases">
        <authorList>
            <person name="Gilroy R."/>
        </authorList>
    </citation>
    <scope>NUCLEOTIDE SEQUENCE</scope>
    <source>
        <strain evidence="14">CHK183-1962</strain>
    </source>
</reference>
<feature type="transmembrane region" description="Helical" evidence="13">
    <location>
        <begin position="173"/>
        <end position="193"/>
    </location>
</feature>
<evidence type="ECO:0000256" key="7">
    <source>
        <dbReference type="ARBA" id="ARBA00022475"/>
    </source>
</evidence>
<keyword evidence="8 13" id="KW-0812">Transmembrane</keyword>